<comment type="similarity">
    <text evidence="4">Belongs to the adenylate kinase family.</text>
</comment>
<organism evidence="6 7">
    <name type="scientific">Balaenoptera physalus</name>
    <name type="common">Fin whale</name>
    <name type="synonym">Balaena physalus</name>
    <dbReference type="NCBI Taxonomy" id="9770"/>
    <lineage>
        <taxon>Eukaryota</taxon>
        <taxon>Metazoa</taxon>
        <taxon>Chordata</taxon>
        <taxon>Craniata</taxon>
        <taxon>Vertebrata</taxon>
        <taxon>Euteleostomi</taxon>
        <taxon>Mammalia</taxon>
        <taxon>Eutheria</taxon>
        <taxon>Laurasiatheria</taxon>
        <taxon>Artiodactyla</taxon>
        <taxon>Whippomorpha</taxon>
        <taxon>Cetacea</taxon>
        <taxon>Mysticeti</taxon>
        <taxon>Balaenopteridae</taxon>
        <taxon>Balaenoptera</taxon>
    </lineage>
</organism>
<evidence type="ECO:0000256" key="5">
    <source>
        <dbReference type="SAM" id="SignalP"/>
    </source>
</evidence>
<name>A0A6A1QAZ2_BALPH</name>
<gene>
    <name evidence="6" type="ORF">E2I00_010703</name>
</gene>
<dbReference type="GO" id="GO:0006139">
    <property type="term" value="P:nucleobase-containing compound metabolic process"/>
    <property type="evidence" value="ECO:0007669"/>
    <property type="project" value="InterPro"/>
</dbReference>
<evidence type="ECO:0000256" key="1">
    <source>
        <dbReference type="ARBA" id="ARBA00022679"/>
    </source>
</evidence>
<dbReference type="PRINTS" id="PR00094">
    <property type="entry name" value="ADENYLTKNASE"/>
</dbReference>
<proteinExistence type="inferred from homology"/>
<evidence type="ECO:0000313" key="6">
    <source>
        <dbReference type="EMBL" id="KAB0403869.1"/>
    </source>
</evidence>
<keyword evidence="2" id="KW-0547">Nucleotide-binding</keyword>
<dbReference type="SUPFAM" id="SSF52540">
    <property type="entry name" value="P-loop containing nucleoside triphosphate hydrolases"/>
    <property type="match status" value="1"/>
</dbReference>
<dbReference type="PANTHER" id="PTHR23359">
    <property type="entry name" value="NUCLEOTIDE KINASE"/>
    <property type="match status" value="1"/>
</dbReference>
<keyword evidence="1 4" id="KW-0808">Transferase</keyword>
<dbReference type="Proteomes" id="UP000437017">
    <property type="component" value="Unassembled WGS sequence"/>
</dbReference>
<feature type="non-terminal residue" evidence="6">
    <location>
        <position position="1"/>
    </location>
</feature>
<dbReference type="OrthoDB" id="6436361at2759"/>
<dbReference type="Gene3D" id="3.40.50.300">
    <property type="entry name" value="P-loop containing nucleotide triphosphate hydrolases"/>
    <property type="match status" value="1"/>
</dbReference>
<dbReference type="GO" id="GO:0005524">
    <property type="term" value="F:ATP binding"/>
    <property type="evidence" value="ECO:0007669"/>
    <property type="project" value="InterPro"/>
</dbReference>
<feature type="signal peptide" evidence="5">
    <location>
        <begin position="1"/>
        <end position="23"/>
    </location>
</feature>
<accession>A0A6A1QAZ2</accession>
<dbReference type="Pfam" id="PF00406">
    <property type="entry name" value="ADK"/>
    <property type="match status" value="1"/>
</dbReference>
<dbReference type="AlphaFoldDB" id="A0A6A1QAZ2"/>
<dbReference type="EMBL" id="SGJD01000706">
    <property type="protein sequence ID" value="KAB0403869.1"/>
    <property type="molecule type" value="Genomic_DNA"/>
</dbReference>
<dbReference type="InterPro" id="IPR033690">
    <property type="entry name" value="Adenylat_kinase_CS"/>
</dbReference>
<dbReference type="InterPro" id="IPR000850">
    <property type="entry name" value="Adenylat/UMP-CMP_kin"/>
</dbReference>
<dbReference type="InterPro" id="IPR027417">
    <property type="entry name" value="P-loop_NTPase"/>
</dbReference>
<evidence type="ECO:0000256" key="3">
    <source>
        <dbReference type="ARBA" id="ARBA00022777"/>
    </source>
</evidence>
<feature type="chain" id="PRO_5025692324" evidence="5">
    <location>
        <begin position="24"/>
        <end position="273"/>
    </location>
</feature>
<reference evidence="6 7" key="1">
    <citation type="journal article" date="2019" name="PLoS ONE">
        <title>Genomic analyses reveal an absence of contemporary introgressive admixture between fin whales and blue whales, despite known hybrids.</title>
        <authorList>
            <person name="Westbury M.V."/>
            <person name="Petersen B."/>
            <person name="Lorenzen E.D."/>
        </authorList>
    </citation>
    <scope>NUCLEOTIDE SEQUENCE [LARGE SCALE GENOMIC DNA]</scope>
    <source>
        <strain evidence="6">FinWhale-01</strain>
    </source>
</reference>
<protein>
    <submittedName>
        <fullName evidence="6">Uncharacterized protein</fullName>
    </submittedName>
</protein>
<dbReference type="GO" id="GO:0019205">
    <property type="term" value="F:nucleobase-containing compound kinase activity"/>
    <property type="evidence" value="ECO:0007669"/>
    <property type="project" value="InterPro"/>
</dbReference>
<keyword evidence="7" id="KW-1185">Reference proteome</keyword>
<keyword evidence="3 4" id="KW-0418">Kinase</keyword>
<comment type="caution">
    <text evidence="6">The sequence shown here is derived from an EMBL/GenBank/DDBJ whole genome shotgun (WGS) entry which is preliminary data.</text>
</comment>
<dbReference type="CDD" id="cd01428">
    <property type="entry name" value="ADK"/>
    <property type="match status" value="1"/>
</dbReference>
<evidence type="ECO:0000256" key="2">
    <source>
        <dbReference type="ARBA" id="ARBA00022741"/>
    </source>
</evidence>
<evidence type="ECO:0000256" key="4">
    <source>
        <dbReference type="RuleBase" id="RU003330"/>
    </source>
</evidence>
<keyword evidence="5" id="KW-0732">Signal</keyword>
<evidence type="ECO:0000313" key="7">
    <source>
        <dbReference type="Proteomes" id="UP000437017"/>
    </source>
</evidence>
<sequence length="273" mass="31223">GLKTYFLWAYCVVFQSLLNGLMCSKPEDPVEYLESCLQKVKELGGCDKVKWDSFVSQEKKTLPPLNGGQSRRSFLRNDYFTLFVELNAKKCFIVLFFSVSKLSYSFAVMPENSNFPYRRYDRLPPIHQFSIESDTDLSETAELIEEYEVFDPTRPRPKIILVIGGPGSGKGTQSLKIAERYGFQYISVGELLRKKIHSTSSNRKWSLIAKIITTGELAPQETTITEIKQKLMQMPEEVGIVIDGFPRDVAQALSFEDQVRMSPYILNDLFFFA</sequence>
<dbReference type="PROSITE" id="PS00113">
    <property type="entry name" value="ADENYLATE_KINASE"/>
    <property type="match status" value="1"/>
</dbReference>